<organism evidence="10 11">
    <name type="scientific">Moniliophthora roreri</name>
    <name type="common">Frosty pod rot fungus</name>
    <name type="synonym">Monilia roreri</name>
    <dbReference type="NCBI Taxonomy" id="221103"/>
    <lineage>
        <taxon>Eukaryota</taxon>
        <taxon>Fungi</taxon>
        <taxon>Dikarya</taxon>
        <taxon>Basidiomycota</taxon>
        <taxon>Agaricomycotina</taxon>
        <taxon>Agaricomycetes</taxon>
        <taxon>Agaricomycetidae</taxon>
        <taxon>Agaricales</taxon>
        <taxon>Marasmiineae</taxon>
        <taxon>Marasmiaceae</taxon>
        <taxon>Moniliophthora</taxon>
    </lineage>
</organism>
<dbReference type="Pfam" id="PF05193">
    <property type="entry name" value="Peptidase_M16_C"/>
    <property type="match status" value="2"/>
</dbReference>
<dbReference type="EMBL" id="LATX01002383">
    <property type="protein sequence ID" value="KTB30497.1"/>
    <property type="molecule type" value="Genomic_DNA"/>
</dbReference>
<dbReference type="InterPro" id="IPR050626">
    <property type="entry name" value="Peptidase_M16"/>
</dbReference>
<dbReference type="AlphaFoldDB" id="A0A0W0F2J9"/>
<feature type="domain" description="Peptidase M16 N-terminal" evidence="7">
    <location>
        <begin position="51"/>
        <end position="170"/>
    </location>
</feature>
<evidence type="ECO:0000256" key="1">
    <source>
        <dbReference type="ARBA" id="ARBA00007261"/>
    </source>
</evidence>
<dbReference type="Gene3D" id="3.30.830.10">
    <property type="entry name" value="Metalloenzyme, LuxS/M16 peptidase-like"/>
    <property type="match status" value="4"/>
</dbReference>
<keyword evidence="4" id="KW-0378">Hydrolase</keyword>
<evidence type="ECO:0000259" key="7">
    <source>
        <dbReference type="Pfam" id="PF00675"/>
    </source>
</evidence>
<dbReference type="InterPro" id="IPR011249">
    <property type="entry name" value="Metalloenz_LuxS/M16"/>
</dbReference>
<evidence type="ECO:0000256" key="5">
    <source>
        <dbReference type="ARBA" id="ARBA00022833"/>
    </source>
</evidence>
<dbReference type="GO" id="GO:0043171">
    <property type="term" value="P:peptide catabolic process"/>
    <property type="evidence" value="ECO:0007669"/>
    <property type="project" value="TreeGrafter"/>
</dbReference>
<dbReference type="GO" id="GO:0051603">
    <property type="term" value="P:proteolysis involved in protein catabolic process"/>
    <property type="evidence" value="ECO:0007669"/>
    <property type="project" value="TreeGrafter"/>
</dbReference>
<evidence type="ECO:0000256" key="4">
    <source>
        <dbReference type="ARBA" id="ARBA00022801"/>
    </source>
</evidence>
<evidence type="ECO:0000259" key="9">
    <source>
        <dbReference type="Pfam" id="PF16187"/>
    </source>
</evidence>
<feature type="domain" description="Peptidase M16 C-terminal" evidence="8">
    <location>
        <begin position="230"/>
        <end position="375"/>
    </location>
</feature>
<dbReference type="InterPro" id="IPR032632">
    <property type="entry name" value="Peptidase_M16_M"/>
</dbReference>
<dbReference type="eggNOG" id="KOG0959">
    <property type="taxonomic scope" value="Eukaryota"/>
</dbReference>
<comment type="caution">
    <text evidence="10">The sequence shown here is derived from an EMBL/GenBank/DDBJ whole genome shotgun (WGS) entry which is preliminary data.</text>
</comment>
<protein>
    <recommendedName>
        <fullName evidence="12">Insulin-degrading enzyme</fullName>
    </recommendedName>
</protein>
<dbReference type="PANTHER" id="PTHR43690:SF18">
    <property type="entry name" value="INSULIN-DEGRADING ENZYME-RELATED"/>
    <property type="match status" value="1"/>
</dbReference>
<sequence length="1086" mass="122943">MANGESLPEWQRVNSAHESVPSYDLYQRTIQKPETDHREYRFLKLRNGLKVTVVHDPNATKAAVSLNVAVGHLSDPDDMPSLTLLCFRVLHRGTKEFPKESEFTEFLTKSHGEFDAETDASNTKFHFNVASNRLSEALRRFSALFHCPLFLPTCISQELKALVAENKKQSFDASLRVMTVLRHLSKNGHVLRQPKTDDIVKKINVLRLTGKVPSNADIDLLEDPAIITIIRKRLMEWWEKEYCASRMDLCIVSKESLEGLAELAATMFSPIRNRRANPLPMITEHPVGADKTGKLVMVQAGADIPQLQMTFPIDYQGPLWRHKPALLFSLLLEQKGPGSLHAYLEGRHWITALRCAPVTIARGIDNLELTLDLTDDGLLNYRSIILIMSNYFSFIRSKSPLDPYHQRDCAMLMSNGFRFSELAPAEPHAMFISETMQRPYPPELLLAAPRSNWEWGDEYETSLGELMGKDEKDKFHEYVKQARLENARVVLSAKKAGFARFDGEARWEKEPFCGTLYSILPFEKGFLKEAESASIISDFSLPAPNVFIPTTLYHHSATPDAPFPVRVWETPLASLWKMHANVPKTSVVIDLRSPVAIGSLRKSVLNMFFAKLVQDALVGTTYAAFLAGHQYIIMPRPNGFTLVFYGYTDKLSLVIQNVLGHVKNLSVSAKKVEETIHLMRAVTLSRMLRPPRALSDEFLLYLMAENEWNYDEIARELDTPVTVQEIDEFRNSMTSQVRMLIFMHGNVPEDETTRIADAAQAGFGVAAQSFAELESPGLVLPSGCNFVRTEKIPDPEEIQSAITFYLHIGPMSDRHRDATALILSRLLFISLSDVLGQISREVRCELLRMYDRREQGIVFGAQGERDPAYVEERLEALLENVKGFLDLLTDNDLKEFKRPFRGGWALNSTSPMEVANWYDMHLYNDGLGFEHGKFSEEVLKTVTIADVRSLFASGVLPSSKIRSKLSVHMCSQNPPKVRRISTQAAEAFKGLLEQYGEDKLGFVIAQKWSEAKESLSRNPTLFEFRNYWAGILAEGEEEHEDLLDSIPSLIEQYPVTDDGLEKKVVKVATYIEDVVAFKMALRSERR</sequence>
<keyword evidence="3" id="KW-0479">Metal-binding</keyword>
<feature type="domain" description="Peptidase M16 middle/third" evidence="9">
    <location>
        <begin position="417"/>
        <end position="715"/>
    </location>
</feature>
<evidence type="ECO:0000256" key="3">
    <source>
        <dbReference type="ARBA" id="ARBA00022723"/>
    </source>
</evidence>
<evidence type="ECO:0000256" key="2">
    <source>
        <dbReference type="ARBA" id="ARBA00022670"/>
    </source>
</evidence>
<proteinExistence type="inferred from homology"/>
<dbReference type="GO" id="GO:0005829">
    <property type="term" value="C:cytosol"/>
    <property type="evidence" value="ECO:0007669"/>
    <property type="project" value="TreeGrafter"/>
</dbReference>
<dbReference type="Pfam" id="PF16187">
    <property type="entry name" value="Peptidase_M16_M"/>
    <property type="match status" value="1"/>
</dbReference>
<evidence type="ECO:0000259" key="8">
    <source>
        <dbReference type="Pfam" id="PF05193"/>
    </source>
</evidence>
<gene>
    <name evidence="10" type="ORF">WG66_16959</name>
</gene>
<dbReference type="InterPro" id="IPR011765">
    <property type="entry name" value="Pept_M16_N"/>
</dbReference>
<dbReference type="PANTHER" id="PTHR43690">
    <property type="entry name" value="NARDILYSIN"/>
    <property type="match status" value="1"/>
</dbReference>
<dbReference type="GO" id="GO:0005739">
    <property type="term" value="C:mitochondrion"/>
    <property type="evidence" value="ECO:0007669"/>
    <property type="project" value="TreeGrafter"/>
</dbReference>
<keyword evidence="2" id="KW-0645">Protease</keyword>
<comment type="similarity">
    <text evidence="1">Belongs to the peptidase M16 family.</text>
</comment>
<evidence type="ECO:0000313" key="11">
    <source>
        <dbReference type="Proteomes" id="UP000054988"/>
    </source>
</evidence>
<dbReference type="Proteomes" id="UP000054988">
    <property type="component" value="Unassembled WGS sequence"/>
</dbReference>
<evidence type="ECO:0000313" key="10">
    <source>
        <dbReference type="EMBL" id="KTB30497.1"/>
    </source>
</evidence>
<dbReference type="GO" id="GO:0046872">
    <property type="term" value="F:metal ion binding"/>
    <property type="evidence" value="ECO:0007669"/>
    <property type="project" value="UniProtKB-KW"/>
</dbReference>
<dbReference type="Pfam" id="PF00675">
    <property type="entry name" value="Peptidase_M16"/>
    <property type="match status" value="1"/>
</dbReference>
<dbReference type="GO" id="GO:0004222">
    <property type="term" value="F:metalloendopeptidase activity"/>
    <property type="evidence" value="ECO:0007669"/>
    <property type="project" value="TreeGrafter"/>
</dbReference>
<dbReference type="InterPro" id="IPR007863">
    <property type="entry name" value="Peptidase_M16_C"/>
</dbReference>
<keyword evidence="5" id="KW-0862">Zinc</keyword>
<accession>A0A0W0F2J9</accession>
<dbReference type="SUPFAM" id="SSF63411">
    <property type="entry name" value="LuxS/MPP-like metallohydrolase"/>
    <property type="match status" value="4"/>
</dbReference>
<feature type="domain" description="Peptidase M16 C-terminal" evidence="8">
    <location>
        <begin position="721"/>
        <end position="898"/>
    </location>
</feature>
<reference evidence="10 11" key="1">
    <citation type="submission" date="2015-12" db="EMBL/GenBank/DDBJ databases">
        <title>Draft genome sequence of Moniliophthora roreri, the causal agent of frosty pod rot of cacao.</title>
        <authorList>
            <person name="Aime M.C."/>
            <person name="Diaz-Valderrama J.R."/>
            <person name="Kijpornyongpan T."/>
            <person name="Phillips-Mora W."/>
        </authorList>
    </citation>
    <scope>NUCLEOTIDE SEQUENCE [LARGE SCALE GENOMIC DNA]</scope>
    <source>
        <strain evidence="10 11">MCA 2952</strain>
    </source>
</reference>
<evidence type="ECO:0008006" key="12">
    <source>
        <dbReference type="Google" id="ProtNLM"/>
    </source>
</evidence>
<keyword evidence="6" id="KW-0482">Metalloprotease</keyword>
<evidence type="ECO:0000256" key="6">
    <source>
        <dbReference type="ARBA" id="ARBA00023049"/>
    </source>
</evidence>
<name>A0A0W0F2J9_MONRR</name>